<name>A0AAN9TZ29_9PEZI</name>
<evidence type="ECO:0000313" key="6">
    <source>
        <dbReference type="EMBL" id="KAK7733906.1"/>
    </source>
</evidence>
<dbReference type="Pfam" id="PF07690">
    <property type="entry name" value="MFS_1"/>
    <property type="match status" value="1"/>
</dbReference>
<feature type="transmembrane region" description="Helical" evidence="4">
    <location>
        <begin position="61"/>
        <end position="84"/>
    </location>
</feature>
<feature type="transmembrane region" description="Helical" evidence="4">
    <location>
        <begin position="263"/>
        <end position="288"/>
    </location>
</feature>
<protein>
    <recommendedName>
        <fullName evidence="5">Major facilitator superfamily (MFS) profile domain-containing protein</fullName>
    </recommendedName>
</protein>
<accession>A0AAN9TZ29</accession>
<dbReference type="InterPro" id="IPR020846">
    <property type="entry name" value="MFS_dom"/>
</dbReference>
<evidence type="ECO:0000256" key="3">
    <source>
        <dbReference type="SAM" id="MobiDB-lite"/>
    </source>
</evidence>
<organism evidence="6 7">
    <name type="scientific">Cytospora paraplurivora</name>
    <dbReference type="NCBI Taxonomy" id="2898453"/>
    <lineage>
        <taxon>Eukaryota</taxon>
        <taxon>Fungi</taxon>
        <taxon>Dikarya</taxon>
        <taxon>Ascomycota</taxon>
        <taxon>Pezizomycotina</taxon>
        <taxon>Sordariomycetes</taxon>
        <taxon>Sordariomycetidae</taxon>
        <taxon>Diaporthales</taxon>
        <taxon>Cytosporaceae</taxon>
        <taxon>Cytospora</taxon>
    </lineage>
</organism>
<feature type="transmembrane region" description="Helical" evidence="4">
    <location>
        <begin position="300"/>
        <end position="319"/>
    </location>
</feature>
<feature type="transmembrane region" description="Helical" evidence="4">
    <location>
        <begin position="222"/>
        <end position="242"/>
    </location>
</feature>
<feature type="transmembrane region" description="Helical" evidence="4">
    <location>
        <begin position="393"/>
        <end position="413"/>
    </location>
</feature>
<evidence type="ECO:0000256" key="4">
    <source>
        <dbReference type="SAM" id="Phobius"/>
    </source>
</evidence>
<feature type="transmembrane region" description="Helical" evidence="4">
    <location>
        <begin position="133"/>
        <end position="149"/>
    </location>
</feature>
<feature type="compositionally biased region" description="Polar residues" evidence="3">
    <location>
        <begin position="35"/>
        <end position="53"/>
    </location>
</feature>
<comment type="similarity">
    <text evidence="2">Belongs to the major facilitator superfamily. Monocarboxylate porter (TC 2.A.1.13) family.</text>
</comment>
<dbReference type="GO" id="GO:0022857">
    <property type="term" value="F:transmembrane transporter activity"/>
    <property type="evidence" value="ECO:0007669"/>
    <property type="project" value="InterPro"/>
</dbReference>
<dbReference type="InterPro" id="IPR011701">
    <property type="entry name" value="MFS"/>
</dbReference>
<keyword evidence="4" id="KW-0472">Membrane</keyword>
<feature type="compositionally biased region" description="Polar residues" evidence="3">
    <location>
        <begin position="1"/>
        <end position="13"/>
    </location>
</feature>
<dbReference type="Gene3D" id="1.20.1250.20">
    <property type="entry name" value="MFS general substrate transporter like domains"/>
    <property type="match status" value="2"/>
</dbReference>
<dbReference type="Proteomes" id="UP001320245">
    <property type="component" value="Unassembled WGS sequence"/>
</dbReference>
<keyword evidence="7" id="KW-1185">Reference proteome</keyword>
<dbReference type="InterPro" id="IPR050327">
    <property type="entry name" value="Proton-linked_MCT"/>
</dbReference>
<keyword evidence="4" id="KW-0812">Transmembrane</keyword>
<dbReference type="GO" id="GO:0016020">
    <property type="term" value="C:membrane"/>
    <property type="evidence" value="ECO:0007669"/>
    <property type="project" value="UniProtKB-SubCell"/>
</dbReference>
<comment type="caution">
    <text evidence="6">The sequence shown here is derived from an EMBL/GenBank/DDBJ whole genome shotgun (WGS) entry which is preliminary data.</text>
</comment>
<dbReference type="PANTHER" id="PTHR11360:SF234">
    <property type="entry name" value="MFS-TYPE TRANSPORTER DBAD-RELATED"/>
    <property type="match status" value="1"/>
</dbReference>
<evidence type="ECO:0000259" key="5">
    <source>
        <dbReference type="PROSITE" id="PS50850"/>
    </source>
</evidence>
<dbReference type="PROSITE" id="PS50850">
    <property type="entry name" value="MFS"/>
    <property type="match status" value="1"/>
</dbReference>
<feature type="transmembrane region" description="Helical" evidence="4">
    <location>
        <begin position="155"/>
        <end position="178"/>
    </location>
</feature>
<feature type="transmembrane region" description="Helical" evidence="4">
    <location>
        <begin position="190"/>
        <end position="210"/>
    </location>
</feature>
<dbReference type="PANTHER" id="PTHR11360">
    <property type="entry name" value="MONOCARBOXYLATE TRANSPORTER"/>
    <property type="match status" value="1"/>
</dbReference>
<evidence type="ECO:0000256" key="2">
    <source>
        <dbReference type="ARBA" id="ARBA00006727"/>
    </source>
</evidence>
<feature type="transmembrane region" description="Helical" evidence="4">
    <location>
        <begin position="104"/>
        <end position="126"/>
    </location>
</feature>
<dbReference type="AlphaFoldDB" id="A0AAN9TZ29"/>
<dbReference type="InterPro" id="IPR036259">
    <property type="entry name" value="MFS_trans_sf"/>
</dbReference>
<comment type="subcellular location">
    <subcellularLocation>
        <location evidence="1">Membrane</location>
        <topology evidence="1">Multi-pass membrane protein</topology>
    </subcellularLocation>
</comment>
<gene>
    <name evidence="6" type="ORF">SLS53_008056</name>
</gene>
<dbReference type="SUPFAM" id="SSF103473">
    <property type="entry name" value="MFS general substrate transporter"/>
    <property type="match status" value="1"/>
</dbReference>
<feature type="domain" description="Major facilitator superfamily (MFS) profile" evidence="5">
    <location>
        <begin position="62"/>
        <end position="455"/>
    </location>
</feature>
<feature type="region of interest" description="Disordered" evidence="3">
    <location>
        <begin position="1"/>
        <end position="53"/>
    </location>
</feature>
<keyword evidence="4" id="KW-1133">Transmembrane helix</keyword>
<reference evidence="6 7" key="1">
    <citation type="journal article" date="2023" name="PLoS ONE">
        <title>Cytospora paraplurivora sp. nov. isolated from orchards with fruit tree decline syndrome in Ontario, Canada.</title>
        <authorList>
            <person name="Ilyukhin E."/>
            <person name="Nguyen H.D.T."/>
            <person name="Castle A.J."/>
            <person name="Ellouze W."/>
        </authorList>
    </citation>
    <scope>NUCLEOTIDE SEQUENCE [LARGE SCALE GENOMIC DNA]</scope>
    <source>
        <strain evidence="6 7">FDS-564</strain>
    </source>
</reference>
<proteinExistence type="inferred from homology"/>
<feature type="transmembrane region" description="Helical" evidence="4">
    <location>
        <begin position="425"/>
        <end position="445"/>
    </location>
</feature>
<sequence>MASGSESNGTSSVPELPHTEKQDPPFGTPKELFNNVDTSSTPGPAPSQSNVANNPPPNGGLVAWLHVVAGFMLLFNSWGILNAFGVFQTYYESGALFDRSSSDIAWVGALQMFMVLLMGVVVGPLYDRGHLRLLLLVGSFGVVFGHMMLSLCSDFWQVVLAQGFVIGIGAGCLFVPCVSLLPTYFSTRMGLALGLAYSGSSLGGIIYPIILYRLLSPLGFAWSVRIMGFIALGTLVIPLVVMRIRVGPPKPRGFIDWTAFTDIPYVILVIAIFLGMIGTTILIFFLSFYSEEQRILDTRMAFYLVPILNVGSCFGRVLPNAISDKIGPFNIVTPCAFVTGIVMFCLMAAKSEAAIIILALLGGFFSGVYIAMPPACFIPLIKDKSKIGTRIGMGYGIISFSLLIGGPGAGAILGTVGQFDWHGLWAFGGASICASGTMFTGLRLYRSGSHVFVKA</sequence>
<feature type="transmembrane region" description="Helical" evidence="4">
    <location>
        <begin position="331"/>
        <end position="349"/>
    </location>
</feature>
<evidence type="ECO:0000256" key="1">
    <source>
        <dbReference type="ARBA" id="ARBA00004141"/>
    </source>
</evidence>
<feature type="transmembrane region" description="Helical" evidence="4">
    <location>
        <begin position="355"/>
        <end position="381"/>
    </location>
</feature>
<dbReference type="EMBL" id="JAJSPL020000045">
    <property type="protein sequence ID" value="KAK7733906.1"/>
    <property type="molecule type" value="Genomic_DNA"/>
</dbReference>
<evidence type="ECO:0000313" key="7">
    <source>
        <dbReference type="Proteomes" id="UP001320245"/>
    </source>
</evidence>